<sequence>MITLGGGTREEGYVVFWGLDEDYGTSSESGNQISQSRDSCTGIPSPSPSASSRGKEWNYAVHPDKYSIVLTKFMMMKQDDLFEYSCNGASDKLRAGPIMVGAERVRDWGDARNEEGEEQVENGVREVGLSSRRVEHRKRRGRCIREFHRVLGKIPLMYSYGKVVNSVGE</sequence>
<protein>
    <recommendedName>
        <fullName evidence="5">Glycosyl transferase 64 domain-containing protein</fullName>
    </recommendedName>
</protein>
<dbReference type="InterPro" id="IPR053318">
    <property type="entry name" value="GT64"/>
</dbReference>
<dbReference type="Pfam" id="PF09258">
    <property type="entry name" value="Glyco_transf_64"/>
    <property type="match status" value="2"/>
</dbReference>
<evidence type="ECO:0000256" key="1">
    <source>
        <dbReference type="ARBA" id="ARBA00008700"/>
    </source>
</evidence>
<accession>M4F294</accession>
<evidence type="ECO:0000259" key="5">
    <source>
        <dbReference type="Pfam" id="PF09258"/>
    </source>
</evidence>
<keyword evidence="2" id="KW-0808">Transferase</keyword>
<evidence type="ECO:0000313" key="6">
    <source>
        <dbReference type="EnsemblPlants" id="Bra035191.1-P"/>
    </source>
</evidence>
<keyword evidence="3" id="KW-1015">Disulfide bond</keyword>
<dbReference type="EnsemblPlants" id="Bra035191.1">
    <property type="protein sequence ID" value="Bra035191.1-P"/>
    <property type="gene ID" value="Bra035191"/>
</dbReference>
<comment type="similarity">
    <text evidence="1">Belongs to the glycosyltransferase 64 family.</text>
</comment>
<dbReference type="eggNOG" id="KOG1021">
    <property type="taxonomic scope" value="Eukaryota"/>
</dbReference>
<keyword evidence="7" id="KW-1185">Reference proteome</keyword>
<dbReference type="InterPro" id="IPR029044">
    <property type="entry name" value="Nucleotide-diphossugar_trans"/>
</dbReference>
<evidence type="ECO:0000256" key="2">
    <source>
        <dbReference type="ARBA" id="ARBA00022679"/>
    </source>
</evidence>
<dbReference type="PANTHER" id="PTHR48409:SF1">
    <property type="entry name" value="GLYCOSYLTRANSFERASE FAMILY PROTEIN 64 C3"/>
    <property type="match status" value="1"/>
</dbReference>
<organism evidence="6 7">
    <name type="scientific">Brassica campestris</name>
    <name type="common">Field mustard</name>
    <dbReference type="NCBI Taxonomy" id="3711"/>
    <lineage>
        <taxon>Eukaryota</taxon>
        <taxon>Viridiplantae</taxon>
        <taxon>Streptophyta</taxon>
        <taxon>Embryophyta</taxon>
        <taxon>Tracheophyta</taxon>
        <taxon>Spermatophyta</taxon>
        <taxon>Magnoliopsida</taxon>
        <taxon>eudicotyledons</taxon>
        <taxon>Gunneridae</taxon>
        <taxon>Pentapetalae</taxon>
        <taxon>rosids</taxon>
        <taxon>malvids</taxon>
        <taxon>Brassicales</taxon>
        <taxon>Brassicaceae</taxon>
        <taxon>Brassiceae</taxon>
        <taxon>Brassica</taxon>
    </lineage>
</organism>
<proteinExistence type="inferred from homology"/>
<reference evidence="6" key="3">
    <citation type="submission" date="2023-03" db="UniProtKB">
        <authorList>
            <consortium name="EnsemblPlants"/>
        </authorList>
    </citation>
    <scope>IDENTIFICATION</scope>
    <source>
        <strain evidence="6">cv. Chiifu-401-42</strain>
    </source>
</reference>
<dbReference type="AlphaFoldDB" id="M4F294"/>
<evidence type="ECO:0000256" key="3">
    <source>
        <dbReference type="ARBA" id="ARBA00023157"/>
    </source>
</evidence>
<dbReference type="Gene3D" id="3.90.550.10">
    <property type="entry name" value="Spore Coat Polysaccharide Biosynthesis Protein SpsA, Chain A"/>
    <property type="match status" value="1"/>
</dbReference>
<feature type="domain" description="Glycosyl transferase 64" evidence="5">
    <location>
        <begin position="90"/>
        <end position="166"/>
    </location>
</feature>
<feature type="compositionally biased region" description="Polar residues" evidence="4">
    <location>
        <begin position="26"/>
        <end position="52"/>
    </location>
</feature>
<dbReference type="GO" id="GO:0016020">
    <property type="term" value="C:membrane"/>
    <property type="evidence" value="ECO:0007669"/>
    <property type="project" value="InterPro"/>
</dbReference>
<dbReference type="Proteomes" id="UP000011750">
    <property type="component" value="Chromosome A07"/>
</dbReference>
<name>M4F294_BRACM</name>
<dbReference type="STRING" id="51351.M4F294"/>
<reference evidence="6 7" key="1">
    <citation type="journal article" date="2011" name="Nat. Genet.">
        <title>The genome of the mesopolyploid crop species Brassica rapa.</title>
        <authorList>
            <consortium name="Brassica rapa Genome Sequencing Project Consortium"/>
            <person name="Wang X."/>
            <person name="Wang H."/>
            <person name="Wang J."/>
            <person name="Sun R."/>
            <person name="Wu J."/>
            <person name="Liu S."/>
            <person name="Bai Y."/>
            <person name="Mun J.H."/>
            <person name="Bancroft I."/>
            <person name="Cheng F."/>
            <person name="Huang S."/>
            <person name="Li X."/>
            <person name="Hua W."/>
            <person name="Wang J."/>
            <person name="Wang X."/>
            <person name="Freeling M."/>
            <person name="Pires J.C."/>
            <person name="Paterson A.H."/>
            <person name="Chalhoub B."/>
            <person name="Wang B."/>
            <person name="Hayward A."/>
            <person name="Sharpe A.G."/>
            <person name="Park B.S."/>
            <person name="Weisshaar B."/>
            <person name="Liu B."/>
            <person name="Li B."/>
            <person name="Liu B."/>
            <person name="Tong C."/>
            <person name="Song C."/>
            <person name="Duran C."/>
            <person name="Peng C."/>
            <person name="Geng C."/>
            <person name="Koh C."/>
            <person name="Lin C."/>
            <person name="Edwards D."/>
            <person name="Mu D."/>
            <person name="Shen D."/>
            <person name="Soumpourou E."/>
            <person name="Li F."/>
            <person name="Fraser F."/>
            <person name="Conant G."/>
            <person name="Lassalle G."/>
            <person name="King G.J."/>
            <person name="Bonnema G."/>
            <person name="Tang H."/>
            <person name="Wang H."/>
            <person name="Belcram H."/>
            <person name="Zhou H."/>
            <person name="Hirakawa H."/>
            <person name="Abe H."/>
            <person name="Guo H."/>
            <person name="Wang H."/>
            <person name="Jin H."/>
            <person name="Parkin I.A."/>
            <person name="Batley J."/>
            <person name="Kim J.S."/>
            <person name="Just J."/>
            <person name="Li J."/>
            <person name="Xu J."/>
            <person name="Deng J."/>
            <person name="Kim J.A."/>
            <person name="Li J."/>
            <person name="Yu J."/>
            <person name="Meng J."/>
            <person name="Wang J."/>
            <person name="Min J."/>
            <person name="Poulain J."/>
            <person name="Wang J."/>
            <person name="Hatakeyama K."/>
            <person name="Wu K."/>
            <person name="Wang L."/>
            <person name="Fang L."/>
            <person name="Trick M."/>
            <person name="Links M.G."/>
            <person name="Zhao M."/>
            <person name="Jin M."/>
            <person name="Ramchiary N."/>
            <person name="Drou N."/>
            <person name="Berkman P.J."/>
            <person name="Cai Q."/>
            <person name="Huang Q."/>
            <person name="Li R."/>
            <person name="Tabata S."/>
            <person name="Cheng S."/>
            <person name="Zhang S."/>
            <person name="Zhang S."/>
            <person name="Huang S."/>
            <person name="Sato S."/>
            <person name="Sun S."/>
            <person name="Kwon S.J."/>
            <person name="Choi S.R."/>
            <person name="Lee T.H."/>
            <person name="Fan W."/>
            <person name="Zhao X."/>
            <person name="Tan X."/>
            <person name="Xu X."/>
            <person name="Wang Y."/>
            <person name="Qiu Y."/>
            <person name="Yin Y."/>
            <person name="Li Y."/>
            <person name="Du Y."/>
            <person name="Liao Y."/>
            <person name="Lim Y."/>
            <person name="Narusaka Y."/>
            <person name="Wang Y."/>
            <person name="Wang Z."/>
            <person name="Li Z."/>
            <person name="Wang Z."/>
            <person name="Xiong Z."/>
            <person name="Zhang Z."/>
        </authorList>
    </citation>
    <scope>NUCLEOTIDE SEQUENCE [LARGE SCALE GENOMIC DNA]</scope>
    <source>
        <strain evidence="6 7">cv. Chiifu-401-42</strain>
    </source>
</reference>
<dbReference type="GO" id="GO:0016757">
    <property type="term" value="F:glycosyltransferase activity"/>
    <property type="evidence" value="ECO:0007669"/>
    <property type="project" value="InterPro"/>
</dbReference>
<evidence type="ECO:0000313" key="7">
    <source>
        <dbReference type="Proteomes" id="UP000011750"/>
    </source>
</evidence>
<dbReference type="InterPro" id="IPR015338">
    <property type="entry name" value="GT64_dom"/>
</dbReference>
<reference evidence="6 7" key="2">
    <citation type="journal article" date="2018" name="Hortic Res">
        <title>Improved Brassica rapa reference genome by single-molecule sequencing and chromosome conformation capture technologies.</title>
        <authorList>
            <person name="Zhang L."/>
            <person name="Cai X."/>
            <person name="Wu J."/>
            <person name="Liu M."/>
            <person name="Grob S."/>
            <person name="Cheng F."/>
            <person name="Liang J."/>
            <person name="Cai C."/>
            <person name="Liu Z."/>
            <person name="Liu B."/>
            <person name="Wang F."/>
            <person name="Li S."/>
            <person name="Liu F."/>
            <person name="Li X."/>
            <person name="Cheng L."/>
            <person name="Yang W."/>
            <person name="Li M.H."/>
            <person name="Grossniklaus U."/>
            <person name="Zheng H."/>
            <person name="Wang X."/>
        </authorList>
    </citation>
    <scope>NUCLEOTIDE SEQUENCE [LARGE SCALE GENOMIC DNA]</scope>
    <source>
        <strain evidence="6 7">cv. Chiifu-401-42</strain>
    </source>
</reference>
<dbReference type="PANTHER" id="PTHR48409">
    <property type="entry name" value="GLYCOSYLTRANSFERASE FAMILY PROTEIN 64 C3"/>
    <property type="match status" value="1"/>
</dbReference>
<dbReference type="OMA" id="RDSCTGI"/>
<evidence type="ECO:0000256" key="4">
    <source>
        <dbReference type="SAM" id="MobiDB-lite"/>
    </source>
</evidence>
<dbReference type="HOGENOM" id="CLU_1580740_0_0_1"/>
<feature type="domain" description="Glycosyl transferase 64" evidence="5">
    <location>
        <begin position="36"/>
        <end position="85"/>
    </location>
</feature>
<feature type="region of interest" description="Disordered" evidence="4">
    <location>
        <begin position="26"/>
        <end position="56"/>
    </location>
</feature>
<dbReference type="InParanoid" id="M4F294"/>
<dbReference type="Gramene" id="Bra035191.1">
    <property type="protein sequence ID" value="Bra035191.1-P"/>
    <property type="gene ID" value="Bra035191"/>
</dbReference>